<keyword evidence="2" id="KW-1185">Reference proteome</keyword>
<dbReference type="AlphaFoldDB" id="R7WRM2"/>
<dbReference type="eggNOG" id="ENOG5032T0J">
    <property type="taxonomic scope" value="Bacteria"/>
</dbReference>
<dbReference type="Proteomes" id="UP000013525">
    <property type="component" value="Unassembled WGS sequence"/>
</dbReference>
<evidence type="ECO:0000313" key="2">
    <source>
        <dbReference type="Proteomes" id="UP000013525"/>
    </source>
</evidence>
<comment type="caution">
    <text evidence="1">The sequence shown here is derived from an EMBL/GenBank/DDBJ whole genome shotgun (WGS) entry which is preliminary data.</text>
</comment>
<dbReference type="EMBL" id="APMY01000021">
    <property type="protein sequence ID" value="EOM77925.1"/>
    <property type="molecule type" value="Genomic_DNA"/>
</dbReference>
<organism evidence="1 2">
    <name type="scientific">Rhodococcus rhodnii LMG 5362</name>
    <dbReference type="NCBI Taxonomy" id="1273125"/>
    <lineage>
        <taxon>Bacteria</taxon>
        <taxon>Bacillati</taxon>
        <taxon>Actinomycetota</taxon>
        <taxon>Actinomycetes</taxon>
        <taxon>Mycobacteriales</taxon>
        <taxon>Nocardiaceae</taxon>
        <taxon>Rhodococcus</taxon>
    </lineage>
</organism>
<accession>R7WRM2</accession>
<proteinExistence type="predicted"/>
<protein>
    <recommendedName>
        <fullName evidence="3">HNH endonuclease</fullName>
    </recommendedName>
</protein>
<evidence type="ECO:0000313" key="1">
    <source>
        <dbReference type="EMBL" id="EOM77925.1"/>
    </source>
</evidence>
<evidence type="ECO:0008006" key="3">
    <source>
        <dbReference type="Google" id="ProtNLM"/>
    </source>
</evidence>
<sequence length="134" mass="15388">MLDRCENSHHRAWRDYGGRGIAVCPRWRSYELFAADMGSTFRPDLELDRIDTDGDYEPRNCRWISHAAQQSNKRNNHVIEWRGHVKTVTQWGSTLGIPSNTLVHRLRRGWSVDRALTTGASRDVLLELANEAAS</sequence>
<gene>
    <name evidence="1" type="ORF">Rrhod_0734</name>
</gene>
<name>R7WRM2_9NOCA</name>
<reference evidence="1 2" key="1">
    <citation type="journal article" date="2013" name="Genome Announc.">
        <title>Draft Genome Sequence of Rhodococcus rhodnii Strain LMG5362, a Symbiont of Rhodnius prolixus (Hemiptera, Reduviidae, Triatominae), the Principle Vector of Trypanosoma cruzi.</title>
        <authorList>
            <person name="Pachebat J.A."/>
            <person name="van Keulen G."/>
            <person name="Whitten M.M."/>
            <person name="Girdwood S."/>
            <person name="Del Sol R."/>
            <person name="Dyson P.J."/>
            <person name="Facey P.D."/>
        </authorList>
    </citation>
    <scope>NUCLEOTIDE SEQUENCE [LARGE SCALE GENOMIC DNA]</scope>
    <source>
        <strain evidence="1 2">LMG 5362</strain>
    </source>
</reference>